<dbReference type="AlphaFoldDB" id="A0A1M4PM25"/>
<evidence type="ECO:0000313" key="2">
    <source>
        <dbReference type="EMBL" id="SHD76519.1"/>
    </source>
</evidence>
<accession>A0A1M4PM25</accession>
<reference evidence="2 3" key="1">
    <citation type="submission" date="2016-11" db="EMBL/GenBank/DDBJ databases">
        <authorList>
            <person name="Manzoor S."/>
        </authorList>
    </citation>
    <scope>NUCLEOTIDE SEQUENCE [LARGE SCALE GENOMIC DNA]</scope>
    <source>
        <strain evidence="2">Clostridium ultunense strain Esp</strain>
    </source>
</reference>
<comment type="similarity">
    <text evidence="1">Belongs to the UPF0236 family.</text>
</comment>
<dbReference type="Proteomes" id="UP000245423">
    <property type="component" value="Chromosome 1"/>
</dbReference>
<keyword evidence="3" id="KW-1185">Reference proteome</keyword>
<evidence type="ECO:0000256" key="1">
    <source>
        <dbReference type="ARBA" id="ARBA00006539"/>
    </source>
</evidence>
<gene>
    <name evidence="2" type="ORF">CUESP1_1146</name>
</gene>
<name>A0A1M4PM25_9FIRM</name>
<evidence type="ECO:0000313" key="3">
    <source>
        <dbReference type="Proteomes" id="UP000245423"/>
    </source>
</evidence>
<dbReference type="Pfam" id="PF06782">
    <property type="entry name" value="UPF0236"/>
    <property type="match status" value="1"/>
</dbReference>
<dbReference type="OrthoDB" id="2162583at2"/>
<proteinExistence type="inferred from homology"/>
<dbReference type="InterPro" id="IPR009620">
    <property type="entry name" value="UPF0236"/>
</dbReference>
<dbReference type="EMBL" id="LT669839">
    <property type="protein sequence ID" value="SHD76519.1"/>
    <property type="molecule type" value="Genomic_DNA"/>
</dbReference>
<protein>
    <submittedName>
        <fullName evidence="2">Uncharacterized protein</fullName>
    </submittedName>
</protein>
<sequence>MNNIIHVIVEKVKREIEESVIKVLEDNANLDNIVDSVGEMVNDIGLDTLKAIIVELNDIVKKSPERSGIYHIHKSNVSRTLVTRFGELEFNRAYYKNIRDKNYVYILDELLGI</sequence>
<organism evidence="2 3">
    <name type="scientific">[Clostridium] ultunense Esp</name>
    <dbReference type="NCBI Taxonomy" id="1288971"/>
    <lineage>
        <taxon>Bacteria</taxon>
        <taxon>Bacillati</taxon>
        <taxon>Bacillota</taxon>
        <taxon>Tissierellia</taxon>
        <taxon>Tissierellales</taxon>
        <taxon>Tepidimicrobiaceae</taxon>
        <taxon>Schnuerera</taxon>
    </lineage>
</organism>